<feature type="domain" description="Peptidoglycan recognition protein family" evidence="3">
    <location>
        <begin position="4"/>
        <end position="163"/>
    </location>
</feature>
<dbReference type="InterPro" id="IPR036505">
    <property type="entry name" value="Amidase/PGRP_sf"/>
</dbReference>
<comment type="similarity">
    <text evidence="1">Belongs to the N-acetylmuramoyl-L-alanine amidase 2 family.</text>
</comment>
<dbReference type="PANTHER" id="PTHR11022:SF41">
    <property type="entry name" value="PEPTIDOGLYCAN-RECOGNITION PROTEIN LC-RELATED"/>
    <property type="match status" value="1"/>
</dbReference>
<dbReference type="PANTHER" id="PTHR11022">
    <property type="entry name" value="PEPTIDOGLYCAN RECOGNITION PROTEIN"/>
    <property type="match status" value="1"/>
</dbReference>
<evidence type="ECO:0000313" key="5">
    <source>
        <dbReference type="Proteomes" id="UP000541185"/>
    </source>
</evidence>
<evidence type="ECO:0000259" key="3">
    <source>
        <dbReference type="SMART" id="SM00701"/>
    </source>
</evidence>
<dbReference type="GO" id="GO:0009253">
    <property type="term" value="P:peptidoglycan catabolic process"/>
    <property type="evidence" value="ECO:0007669"/>
    <property type="project" value="InterPro"/>
</dbReference>
<organism evidence="4 5">
    <name type="scientific">Ramlibacter agri</name>
    <dbReference type="NCBI Taxonomy" id="2728837"/>
    <lineage>
        <taxon>Bacteria</taxon>
        <taxon>Pseudomonadati</taxon>
        <taxon>Pseudomonadota</taxon>
        <taxon>Betaproteobacteria</taxon>
        <taxon>Burkholderiales</taxon>
        <taxon>Comamonadaceae</taxon>
        <taxon>Ramlibacter</taxon>
    </lineage>
</organism>
<dbReference type="SUPFAM" id="SSF55846">
    <property type="entry name" value="N-acetylmuramoyl-L-alanine amidase-like"/>
    <property type="match status" value="1"/>
</dbReference>
<feature type="domain" description="N-acetylmuramoyl-L-alanine amidase" evidence="2">
    <location>
        <begin position="14"/>
        <end position="169"/>
    </location>
</feature>
<dbReference type="SMART" id="SM00701">
    <property type="entry name" value="PGRP"/>
    <property type="match status" value="1"/>
</dbReference>
<keyword evidence="5" id="KW-1185">Reference proteome</keyword>
<dbReference type="InterPro" id="IPR006619">
    <property type="entry name" value="PGRP_domain_met/bac"/>
</dbReference>
<dbReference type="RefSeq" id="WP_169419431.1">
    <property type="nucleotide sequence ID" value="NZ_JABBFX010000001.1"/>
</dbReference>
<gene>
    <name evidence="4" type="ORF">HHL11_16515</name>
</gene>
<dbReference type="EMBL" id="JABBFX010000001">
    <property type="protein sequence ID" value="NML45359.1"/>
    <property type="molecule type" value="Genomic_DNA"/>
</dbReference>
<dbReference type="Pfam" id="PF01510">
    <property type="entry name" value="Amidase_2"/>
    <property type="match status" value="1"/>
</dbReference>
<dbReference type="GO" id="GO:0008745">
    <property type="term" value="F:N-acetylmuramoyl-L-alanine amidase activity"/>
    <property type="evidence" value="ECO:0007669"/>
    <property type="project" value="InterPro"/>
</dbReference>
<sequence>MDAPDVINRLQWGARPFKGQPRPLGAVQQIVVHHAGGYGAATRQEGARQVAALQKLHQGPQCNCPDIAYHFLVDSGGHIYQGRPFLGGDTLDDVPEFALGGHILNVDSHKLGICLLGCFDAEGGECCDTPTPEALDALERLLAFLCRHYGVHPADILTHRDFVPTTCPGEKLYRAVSQLRGRMVEHVA</sequence>
<dbReference type="CDD" id="cd06583">
    <property type="entry name" value="PGRP"/>
    <property type="match status" value="1"/>
</dbReference>
<name>A0A848H776_9BURK</name>
<evidence type="ECO:0000256" key="1">
    <source>
        <dbReference type="ARBA" id="ARBA00007553"/>
    </source>
</evidence>
<dbReference type="AlphaFoldDB" id="A0A848H776"/>
<dbReference type="GO" id="GO:0008270">
    <property type="term" value="F:zinc ion binding"/>
    <property type="evidence" value="ECO:0007669"/>
    <property type="project" value="InterPro"/>
</dbReference>
<accession>A0A848H776</accession>
<protein>
    <submittedName>
        <fullName evidence="4">N-acetylmuramoyl-L-alanine amidase</fullName>
    </submittedName>
</protein>
<comment type="caution">
    <text evidence="4">The sequence shown here is derived from an EMBL/GenBank/DDBJ whole genome shotgun (WGS) entry which is preliminary data.</text>
</comment>
<dbReference type="InterPro" id="IPR002502">
    <property type="entry name" value="Amidase_domain"/>
</dbReference>
<dbReference type="Gene3D" id="3.40.80.10">
    <property type="entry name" value="Peptidoglycan recognition protein-like"/>
    <property type="match status" value="1"/>
</dbReference>
<dbReference type="InterPro" id="IPR015510">
    <property type="entry name" value="PGRP"/>
</dbReference>
<dbReference type="SMART" id="SM00644">
    <property type="entry name" value="Ami_2"/>
    <property type="match status" value="1"/>
</dbReference>
<dbReference type="Proteomes" id="UP000541185">
    <property type="component" value="Unassembled WGS sequence"/>
</dbReference>
<evidence type="ECO:0000259" key="2">
    <source>
        <dbReference type="SMART" id="SM00644"/>
    </source>
</evidence>
<evidence type="ECO:0000313" key="4">
    <source>
        <dbReference type="EMBL" id="NML45359.1"/>
    </source>
</evidence>
<reference evidence="4 5" key="1">
    <citation type="submission" date="2020-04" db="EMBL/GenBank/DDBJ databases">
        <title>Ramlibacter sp. G-1-2-2 isolated from soil.</title>
        <authorList>
            <person name="Dahal R.H."/>
        </authorList>
    </citation>
    <scope>NUCLEOTIDE SEQUENCE [LARGE SCALE GENOMIC DNA]</scope>
    <source>
        <strain evidence="4 5">G-1-2-2</strain>
    </source>
</reference>
<proteinExistence type="inferred from homology"/>